<name>A0A0K9PBZ1_ZOSMR</name>
<gene>
    <name evidence="9" type="ORF">ZOSMA_29G01490</name>
</gene>
<keyword evidence="3 7" id="KW-0805">Transcription regulation</keyword>
<dbReference type="InterPro" id="IPR011039">
    <property type="entry name" value="TFIIF_interaction"/>
</dbReference>
<dbReference type="Proteomes" id="UP000036987">
    <property type="component" value="Unassembled WGS sequence"/>
</dbReference>
<dbReference type="SUPFAM" id="SSF50916">
    <property type="entry name" value="Rap30/74 interaction domains"/>
    <property type="match status" value="1"/>
</dbReference>
<evidence type="ECO:0000256" key="2">
    <source>
        <dbReference type="ARBA" id="ARBA00005249"/>
    </source>
</evidence>
<comment type="caution">
    <text evidence="9">The sequence shown here is derived from an EMBL/GenBank/DDBJ whole genome shotgun (WGS) entry which is preliminary data.</text>
</comment>
<dbReference type="OMA" id="ECLALHI"/>
<evidence type="ECO:0000256" key="4">
    <source>
        <dbReference type="ARBA" id="ARBA00023125"/>
    </source>
</evidence>
<protein>
    <recommendedName>
        <fullName evidence="7">Transcription initiation factor IIF subunit alpha</fullName>
    </recommendedName>
</protein>
<proteinExistence type="inferred from homology"/>
<dbReference type="GO" id="GO:0005674">
    <property type="term" value="C:transcription factor TFIIF complex"/>
    <property type="evidence" value="ECO:0000318"/>
    <property type="project" value="GO_Central"/>
</dbReference>
<reference evidence="10" key="1">
    <citation type="journal article" date="2016" name="Nature">
        <title>The genome of the seagrass Zostera marina reveals angiosperm adaptation to the sea.</title>
        <authorList>
            <person name="Olsen J.L."/>
            <person name="Rouze P."/>
            <person name="Verhelst B."/>
            <person name="Lin Y.-C."/>
            <person name="Bayer T."/>
            <person name="Collen J."/>
            <person name="Dattolo E."/>
            <person name="De Paoli E."/>
            <person name="Dittami S."/>
            <person name="Maumus F."/>
            <person name="Michel G."/>
            <person name="Kersting A."/>
            <person name="Lauritano C."/>
            <person name="Lohaus R."/>
            <person name="Toepel M."/>
            <person name="Tonon T."/>
            <person name="Vanneste K."/>
            <person name="Amirebrahimi M."/>
            <person name="Brakel J."/>
            <person name="Bostroem C."/>
            <person name="Chovatia M."/>
            <person name="Grimwood J."/>
            <person name="Jenkins J.W."/>
            <person name="Jueterbock A."/>
            <person name="Mraz A."/>
            <person name="Stam W.T."/>
            <person name="Tice H."/>
            <person name="Bornberg-Bauer E."/>
            <person name="Green P.J."/>
            <person name="Pearson G.A."/>
            <person name="Procaccini G."/>
            <person name="Duarte C.M."/>
            <person name="Schmutz J."/>
            <person name="Reusch T.B.H."/>
            <person name="Van de Peer Y."/>
        </authorList>
    </citation>
    <scope>NUCLEOTIDE SEQUENCE [LARGE SCALE GENOMIC DNA]</scope>
    <source>
        <strain evidence="10">cv. Finnish</strain>
    </source>
</reference>
<dbReference type="AlphaFoldDB" id="A0A0K9PBZ1"/>
<evidence type="ECO:0000313" key="10">
    <source>
        <dbReference type="Proteomes" id="UP000036987"/>
    </source>
</evidence>
<sequence length="296" mass="32719">MMSNDLILKTSCGACGSASDLYGSNCKHLTLCLRCGKTIVKEQKKCEECGVTITKLIREYNVRASVGSEKIFHIGRFTTGLPPFSKKKSADNKWSLQKEGLQGRQITDGLKDKYKNKPWILENETGQHQFQGQLEGAHSDVYYLLMMQGKEFVAIPAGSWYNFNKIAQYKQLTLEEAEEKMNKRKNHATGYERWMMKLATNGPAAFGETANLEGPSGRSANSIHLGNVKTEDDGDHSSRATEGGEETVSFKSKPGSTKFGSDDEEAASNPDLDLDDDCIEKGMVLLLILAVGFLLL</sequence>
<comment type="subcellular location">
    <subcellularLocation>
        <location evidence="1 7">Nucleus</location>
    </subcellularLocation>
</comment>
<feature type="compositionally biased region" description="Basic and acidic residues" evidence="8">
    <location>
        <begin position="229"/>
        <end position="239"/>
    </location>
</feature>
<dbReference type="OrthoDB" id="76676at2759"/>
<dbReference type="STRING" id="29655.A0A0K9PBZ1"/>
<accession>A0A0K9PBZ1</accession>
<organism evidence="9 10">
    <name type="scientific">Zostera marina</name>
    <name type="common">Eelgrass</name>
    <dbReference type="NCBI Taxonomy" id="29655"/>
    <lineage>
        <taxon>Eukaryota</taxon>
        <taxon>Viridiplantae</taxon>
        <taxon>Streptophyta</taxon>
        <taxon>Embryophyta</taxon>
        <taxon>Tracheophyta</taxon>
        <taxon>Spermatophyta</taxon>
        <taxon>Magnoliopsida</taxon>
        <taxon>Liliopsida</taxon>
        <taxon>Zosteraceae</taxon>
        <taxon>Zostera</taxon>
    </lineage>
</organism>
<evidence type="ECO:0000256" key="8">
    <source>
        <dbReference type="SAM" id="MobiDB-lite"/>
    </source>
</evidence>
<dbReference type="GO" id="GO:0016251">
    <property type="term" value="F:RNA polymerase II general transcription initiation factor activity"/>
    <property type="evidence" value="ECO:0000318"/>
    <property type="project" value="GO_Central"/>
</dbReference>
<comment type="function">
    <text evidence="7">TFIIF is a general transcription initiation factor that binds to RNA polymerase II and helps to recruit it to the initiation complex in collaboration with TFIIB. It promotes transcription elongation.</text>
</comment>
<evidence type="ECO:0000256" key="6">
    <source>
        <dbReference type="ARBA" id="ARBA00023242"/>
    </source>
</evidence>
<comment type="similarity">
    <text evidence="2 7">Belongs to the TFIIF alpha subunit family.</text>
</comment>
<dbReference type="InterPro" id="IPR013083">
    <property type="entry name" value="Znf_RING/FYVE/PHD"/>
</dbReference>
<dbReference type="Gene3D" id="3.30.40.10">
    <property type="entry name" value="Zinc/RING finger domain, C3HC4 (zinc finger)"/>
    <property type="match status" value="1"/>
</dbReference>
<dbReference type="InterPro" id="IPR008851">
    <property type="entry name" value="TFIIF-alpha"/>
</dbReference>
<dbReference type="PANTHER" id="PTHR13011">
    <property type="entry name" value="TFIIF-ALPHA"/>
    <property type="match status" value="1"/>
</dbReference>
<evidence type="ECO:0000256" key="1">
    <source>
        <dbReference type="ARBA" id="ARBA00004123"/>
    </source>
</evidence>
<keyword evidence="6 7" id="KW-0539">Nucleus</keyword>
<feature type="compositionally biased region" description="Acidic residues" evidence="8">
    <location>
        <begin position="262"/>
        <end position="273"/>
    </location>
</feature>
<keyword evidence="4 7" id="KW-0238">DNA-binding</keyword>
<evidence type="ECO:0000313" key="9">
    <source>
        <dbReference type="EMBL" id="KMZ66486.1"/>
    </source>
</evidence>
<keyword evidence="10" id="KW-1185">Reference proteome</keyword>
<feature type="region of interest" description="Disordered" evidence="8">
    <location>
        <begin position="206"/>
        <end position="273"/>
    </location>
</feature>
<dbReference type="GO" id="GO:0032968">
    <property type="term" value="P:positive regulation of transcription elongation by RNA polymerase II"/>
    <property type="evidence" value="ECO:0007669"/>
    <property type="project" value="InterPro"/>
</dbReference>
<evidence type="ECO:0000256" key="3">
    <source>
        <dbReference type="ARBA" id="ARBA00023015"/>
    </source>
</evidence>
<dbReference type="GO" id="GO:0006367">
    <property type="term" value="P:transcription initiation at RNA polymerase II promoter"/>
    <property type="evidence" value="ECO:0000318"/>
    <property type="project" value="GO_Central"/>
</dbReference>
<dbReference type="PANTHER" id="PTHR13011:SF0">
    <property type="entry name" value="GENERAL TRANSCRIPTION FACTOR IIF SUBUNIT 1"/>
    <property type="match status" value="1"/>
</dbReference>
<dbReference type="EMBL" id="LFYR01000980">
    <property type="protein sequence ID" value="KMZ66486.1"/>
    <property type="molecule type" value="Genomic_DNA"/>
</dbReference>
<dbReference type="GO" id="GO:0003677">
    <property type="term" value="F:DNA binding"/>
    <property type="evidence" value="ECO:0007669"/>
    <property type="project" value="UniProtKB-KW"/>
</dbReference>
<evidence type="ECO:0000256" key="7">
    <source>
        <dbReference type="RuleBase" id="RU366044"/>
    </source>
</evidence>
<evidence type="ECO:0000256" key="5">
    <source>
        <dbReference type="ARBA" id="ARBA00023163"/>
    </source>
</evidence>
<dbReference type="Pfam" id="PF05793">
    <property type="entry name" value="TFIIF_alpha"/>
    <property type="match status" value="1"/>
</dbReference>
<dbReference type="GO" id="GO:0001096">
    <property type="term" value="F:TFIIF-class transcription factor complex binding"/>
    <property type="evidence" value="ECO:0000318"/>
    <property type="project" value="GO_Central"/>
</dbReference>
<keyword evidence="5 7" id="KW-0804">Transcription</keyword>